<evidence type="ECO:0000313" key="1">
    <source>
        <dbReference type="EMBL" id="MFC1410264.1"/>
    </source>
</evidence>
<dbReference type="Proteomes" id="UP001592582">
    <property type="component" value="Unassembled WGS sequence"/>
</dbReference>
<dbReference type="InterPro" id="IPR023214">
    <property type="entry name" value="HAD_sf"/>
</dbReference>
<comment type="caution">
    <text evidence="1">The sequence shown here is derived from an EMBL/GenBank/DDBJ whole genome shotgun (WGS) entry which is preliminary data.</text>
</comment>
<dbReference type="SFLD" id="SFLDS00003">
    <property type="entry name" value="Haloacid_Dehalogenase"/>
    <property type="match status" value="1"/>
</dbReference>
<dbReference type="SFLD" id="SFLDG01129">
    <property type="entry name" value="C1.5:_HAD__Beta-PGM__Phosphata"/>
    <property type="match status" value="1"/>
</dbReference>
<dbReference type="InterPro" id="IPR006439">
    <property type="entry name" value="HAD-SF_hydro_IA"/>
</dbReference>
<sequence>MSDTPYEGGVELVIFDLDGVLVDVQHAENAALAHLAGLMGLRLTAAESTALFSGRKLQECIDLIEDRSHTGPPEDAVRIVRETCERLIGPSLEPIAGVREALAGIDAIKCVASNSPPDIIRHRLGAAGIHGQFGARVYSAYDIDAWKPDPTLFLWAADDLGAAPERTVVVEDSAVGVAAALSAGMRVLHFCAENSGPHDTAVPTFSSMHMLPELIGRTG</sequence>
<dbReference type="Gene3D" id="3.40.50.1000">
    <property type="entry name" value="HAD superfamily/HAD-like"/>
    <property type="match status" value="1"/>
</dbReference>
<dbReference type="Gene3D" id="1.10.150.240">
    <property type="entry name" value="Putative phosphatase, domain 2"/>
    <property type="match status" value="1"/>
</dbReference>
<dbReference type="GO" id="GO:0016787">
    <property type="term" value="F:hydrolase activity"/>
    <property type="evidence" value="ECO:0007669"/>
    <property type="project" value="UniProtKB-KW"/>
</dbReference>
<gene>
    <name evidence="1" type="ORF">ACEZDG_13405</name>
</gene>
<dbReference type="NCBIfam" id="TIGR01509">
    <property type="entry name" value="HAD-SF-IA-v3"/>
    <property type="match status" value="1"/>
</dbReference>
<organism evidence="1 2">
    <name type="scientific">Streptacidiphilus alkalitolerans</name>
    <dbReference type="NCBI Taxonomy" id="3342712"/>
    <lineage>
        <taxon>Bacteria</taxon>
        <taxon>Bacillati</taxon>
        <taxon>Actinomycetota</taxon>
        <taxon>Actinomycetes</taxon>
        <taxon>Kitasatosporales</taxon>
        <taxon>Streptomycetaceae</taxon>
        <taxon>Streptacidiphilus</taxon>
    </lineage>
</organism>
<dbReference type="InterPro" id="IPR023198">
    <property type="entry name" value="PGP-like_dom2"/>
</dbReference>
<dbReference type="PANTHER" id="PTHR46193:SF10">
    <property type="entry name" value="6-PHOSPHOGLUCONATE PHOSPHATASE"/>
    <property type="match status" value="1"/>
</dbReference>
<name>A0ABV6V966_9ACTN</name>
<reference evidence="1 2" key="1">
    <citation type="submission" date="2024-09" db="EMBL/GenBank/DDBJ databases">
        <authorList>
            <person name="Lee S.D."/>
        </authorList>
    </citation>
    <scope>NUCLEOTIDE SEQUENCE [LARGE SCALE GENOMIC DNA]</scope>
    <source>
        <strain evidence="1 2">N1-1</strain>
    </source>
</reference>
<dbReference type="EMBL" id="JBHEZX010000005">
    <property type="protein sequence ID" value="MFC1410264.1"/>
    <property type="molecule type" value="Genomic_DNA"/>
</dbReference>
<dbReference type="InterPro" id="IPR051600">
    <property type="entry name" value="Beta-PGM-like"/>
</dbReference>
<accession>A0ABV6V966</accession>
<dbReference type="Pfam" id="PF00702">
    <property type="entry name" value="Hydrolase"/>
    <property type="match status" value="1"/>
</dbReference>
<keyword evidence="2" id="KW-1185">Reference proteome</keyword>
<evidence type="ECO:0000313" key="2">
    <source>
        <dbReference type="Proteomes" id="UP001592582"/>
    </source>
</evidence>
<dbReference type="SUPFAM" id="SSF56784">
    <property type="entry name" value="HAD-like"/>
    <property type="match status" value="1"/>
</dbReference>
<dbReference type="InterPro" id="IPR036412">
    <property type="entry name" value="HAD-like_sf"/>
</dbReference>
<dbReference type="PANTHER" id="PTHR46193">
    <property type="entry name" value="6-PHOSPHOGLUCONATE PHOSPHATASE"/>
    <property type="match status" value="1"/>
</dbReference>
<protein>
    <submittedName>
        <fullName evidence="1">HAD-IA family hydrolase</fullName>
    </submittedName>
</protein>
<keyword evidence="1" id="KW-0378">Hydrolase</keyword>
<proteinExistence type="predicted"/>